<dbReference type="GeneID" id="5739761"/>
<dbReference type="EMBL" id="CP000881">
    <property type="protein sequence ID" value="ABW97931.1"/>
    <property type="molecule type" value="Genomic_DNA"/>
</dbReference>
<evidence type="ECO:0000256" key="6">
    <source>
        <dbReference type="PROSITE-ProRule" id="PRU00259"/>
    </source>
</evidence>
<accession>A9BK98</accession>
<keyword evidence="2 5" id="KW-0813">Transport</keyword>
<dbReference type="GO" id="GO:0061608">
    <property type="term" value="F:nuclear import signal receptor activity"/>
    <property type="evidence" value="ECO:0007669"/>
    <property type="project" value="InterPro"/>
</dbReference>
<feature type="domain" description="IBB" evidence="8">
    <location>
        <begin position="9"/>
        <end position="86"/>
    </location>
</feature>
<protein>
    <recommendedName>
        <fullName evidence="5">Importin subunit alpha</fullName>
    </recommendedName>
</protein>
<keyword evidence="9" id="KW-0542">Nucleomorph</keyword>
<evidence type="ECO:0000256" key="5">
    <source>
        <dbReference type="PIRNR" id="PIRNR005673"/>
    </source>
</evidence>
<dbReference type="AlphaFoldDB" id="A9BK98"/>
<feature type="repeat" description="ARM" evidence="6">
    <location>
        <begin position="151"/>
        <end position="193"/>
    </location>
</feature>
<dbReference type="GO" id="GO:0005634">
    <property type="term" value="C:nucleus"/>
    <property type="evidence" value="ECO:0007669"/>
    <property type="project" value="UniProtKB-ARBA"/>
</dbReference>
<proteinExistence type="inferred from homology"/>
<evidence type="ECO:0000256" key="2">
    <source>
        <dbReference type="ARBA" id="ARBA00022448"/>
    </source>
</evidence>
<feature type="repeat" description="ARM" evidence="6">
    <location>
        <begin position="319"/>
        <end position="353"/>
    </location>
</feature>
<gene>
    <name evidence="9" type="ORF">HAN_1g88</name>
    <name evidence="10" type="ORF">HAND1043_LOCUS20869</name>
</gene>
<dbReference type="SMR" id="A9BK98"/>
<evidence type="ECO:0000256" key="7">
    <source>
        <dbReference type="SAM" id="Coils"/>
    </source>
</evidence>
<keyword evidence="7" id="KW-0175">Coiled coil</keyword>
<evidence type="ECO:0000256" key="4">
    <source>
        <dbReference type="ARBA" id="ARBA00022927"/>
    </source>
</evidence>
<evidence type="ECO:0000259" key="8">
    <source>
        <dbReference type="Pfam" id="PF01749"/>
    </source>
</evidence>
<evidence type="ECO:0000256" key="1">
    <source>
        <dbReference type="ARBA" id="ARBA00010394"/>
    </source>
</evidence>
<dbReference type="EMBL" id="HBFK01034438">
    <property type="protein sequence ID" value="CAD8754361.1"/>
    <property type="molecule type" value="Transcribed_RNA"/>
</dbReference>
<dbReference type="Proteomes" id="UP000243127">
    <property type="component" value="Nucleomorph 1"/>
</dbReference>
<dbReference type="Pfam" id="PF16186">
    <property type="entry name" value="Arm_3"/>
    <property type="match status" value="1"/>
</dbReference>
<evidence type="ECO:0000313" key="10">
    <source>
        <dbReference type="EMBL" id="CAD8754361.1"/>
    </source>
</evidence>
<dbReference type="SUPFAM" id="SSF48371">
    <property type="entry name" value="ARM repeat"/>
    <property type="match status" value="1"/>
</dbReference>
<keyword evidence="4 5" id="KW-0653">Protein transport</keyword>
<dbReference type="Pfam" id="PF01749">
    <property type="entry name" value="IBB"/>
    <property type="match status" value="1"/>
</dbReference>
<organism evidence="9 11">
    <name type="scientific">Hemiselmis andersenii</name>
    <name type="common">Cryptophyte alga</name>
    <dbReference type="NCBI Taxonomy" id="464988"/>
    <lineage>
        <taxon>Eukaryota</taxon>
        <taxon>Cryptophyceae</taxon>
        <taxon>Cryptomonadales</taxon>
        <taxon>Hemiselmidaceae</taxon>
        <taxon>Hemiselmis</taxon>
    </lineage>
</organism>
<dbReference type="PANTHER" id="PTHR23316">
    <property type="entry name" value="IMPORTIN ALPHA"/>
    <property type="match status" value="1"/>
</dbReference>
<dbReference type="InterPro" id="IPR024931">
    <property type="entry name" value="Importin_alpha"/>
</dbReference>
<evidence type="ECO:0000313" key="9">
    <source>
        <dbReference type="EMBL" id="ABW97931.1"/>
    </source>
</evidence>
<dbReference type="Pfam" id="PF00514">
    <property type="entry name" value="Arm"/>
    <property type="match status" value="7"/>
</dbReference>
<dbReference type="Gene3D" id="1.25.10.10">
    <property type="entry name" value="Leucine-rich Repeat Variant"/>
    <property type="match status" value="1"/>
</dbReference>
<sequence>MIEDSQNLKKISNIKEQLKFKREEITKETRKLNREESLMKKRKEKILKNENLSEKNFSENNPIEVEFSKLKEGLISNNFKNNLNCTIEIRRFLSIQKNPPIHEVIKFGMVPIFLNFLKNYEEPQLQFEAAWVLTNIASGSTDQTSEVVKCGGIQQFIKLLESPNNNVKEQSIWALGNITGDSPENRDLVLKGGILPPLVRELNLPNRISFTRNAIWTLSNLCRGKPSPKSIFLKEIISNLQKFIFSEDSGILADVCWAFSYISDGSQEKIQILIESGVVRRITELLMHSDTIVQTPALRVIGNIATGDDLQTQNIINCGALPCLLTLLSSPYKSIKKEACWTISNITAGNPKQIQSVIDAKIIPTLIYILKYSEIDIKKEAAWAISNATSGGVHQQINYLVKMDCINPMVELLTSADSRVIKVILDGLENILEIGNKKSNESNQNPFSITIEQSGGLEKLENLQQHSDNDIYEHSVRLLEKFFGAEEDLSENFEKSILEKNKQIPDCFFGFENK</sequence>
<dbReference type="PIRSF" id="PIRSF005673">
    <property type="entry name" value="Importin_alpha"/>
    <property type="match status" value="1"/>
</dbReference>
<evidence type="ECO:0000256" key="3">
    <source>
        <dbReference type="ARBA" id="ARBA00022737"/>
    </source>
</evidence>
<feature type="repeat" description="ARM" evidence="6">
    <location>
        <begin position="193"/>
        <end position="221"/>
    </location>
</feature>
<reference evidence="9 11" key="1">
    <citation type="journal article" date="2007" name="Proc. Natl. Acad. Sci. U.S.A.">
        <title>Nucleomorph genome of Hemiselmis andersenii reveals complete intron loss and compaction as a driver of protein structure and function.</title>
        <authorList>
            <person name="Lane C.E."/>
            <person name="van den Heuvel K."/>
            <person name="Kozera C."/>
            <person name="Curtis B.A."/>
            <person name="Parsons B.J."/>
            <person name="Bowman S."/>
            <person name="Archibald J.M."/>
        </authorList>
    </citation>
    <scope>NUCLEOTIDE SEQUENCE [LARGE SCALE GENOMIC DNA]</scope>
    <source>
        <strain evidence="9 11">CCMP644</strain>
    </source>
</reference>
<dbReference type="InterPro" id="IPR032413">
    <property type="entry name" value="Arm_3"/>
</dbReference>
<dbReference type="GO" id="GO:0006606">
    <property type="term" value="P:protein import into nucleus"/>
    <property type="evidence" value="ECO:0007669"/>
    <property type="project" value="InterPro"/>
</dbReference>
<feature type="coiled-coil region" evidence="7">
    <location>
        <begin position="8"/>
        <end position="38"/>
    </location>
</feature>
<dbReference type="InterPro" id="IPR002652">
    <property type="entry name" value="Importin-a_IBB"/>
</dbReference>
<geneLocation type="nucleomorph" evidence="9"/>
<dbReference type="PROSITE" id="PS50176">
    <property type="entry name" value="ARM_REPEAT"/>
    <property type="match status" value="3"/>
</dbReference>
<dbReference type="SMART" id="SM00185">
    <property type="entry name" value="ARM"/>
    <property type="match status" value="8"/>
</dbReference>
<dbReference type="GO" id="GO:0005737">
    <property type="term" value="C:cytoplasm"/>
    <property type="evidence" value="ECO:0007669"/>
    <property type="project" value="InterPro"/>
</dbReference>
<dbReference type="FunFam" id="1.25.10.10:FF:000009">
    <property type="entry name" value="Importin subunit alpha"/>
    <property type="match status" value="1"/>
</dbReference>
<dbReference type="InterPro" id="IPR011989">
    <property type="entry name" value="ARM-like"/>
</dbReference>
<evidence type="ECO:0000313" key="11">
    <source>
        <dbReference type="Proteomes" id="UP000243127"/>
    </source>
</evidence>
<dbReference type="InterPro" id="IPR016024">
    <property type="entry name" value="ARM-type_fold"/>
</dbReference>
<dbReference type="InterPro" id="IPR000225">
    <property type="entry name" value="Armadillo"/>
</dbReference>
<dbReference type="RefSeq" id="XP_001712256.1">
    <property type="nucleotide sequence ID" value="XM_001712204.1"/>
</dbReference>
<comment type="similarity">
    <text evidence="1 5">Belongs to the importin alpha family.</text>
</comment>
<name>A9BK98_HEMAN</name>
<reference evidence="10" key="2">
    <citation type="submission" date="2021-01" db="EMBL/GenBank/DDBJ databases">
        <authorList>
            <person name="Corre E."/>
            <person name="Pelletier E."/>
            <person name="Niang G."/>
            <person name="Scheremetjew M."/>
            <person name="Finn R."/>
            <person name="Kale V."/>
            <person name="Holt S."/>
            <person name="Cochrane G."/>
            <person name="Meng A."/>
            <person name="Brown T."/>
            <person name="Cohen L."/>
        </authorList>
    </citation>
    <scope>NUCLEOTIDE SEQUENCE</scope>
    <source>
        <strain evidence="10">CCMP441</strain>
    </source>
</reference>
<keyword evidence="3" id="KW-0677">Repeat</keyword>